<evidence type="ECO:0000313" key="6">
    <source>
        <dbReference type="Proteomes" id="UP001629113"/>
    </source>
</evidence>
<dbReference type="PANTHER" id="PTHR43712:SF5">
    <property type="entry name" value="O-METHYLTRANSFERASE ASQN-RELATED"/>
    <property type="match status" value="1"/>
</dbReference>
<dbReference type="PANTHER" id="PTHR43712">
    <property type="entry name" value="PUTATIVE (AFU_ORTHOLOGUE AFUA_4G14580)-RELATED"/>
    <property type="match status" value="1"/>
</dbReference>
<keyword evidence="2" id="KW-0808">Transferase</keyword>
<dbReference type="Proteomes" id="UP001629113">
    <property type="component" value="Unassembled WGS sequence"/>
</dbReference>
<evidence type="ECO:0000259" key="4">
    <source>
        <dbReference type="Pfam" id="PF00891"/>
    </source>
</evidence>
<proteinExistence type="predicted"/>
<dbReference type="InterPro" id="IPR001077">
    <property type="entry name" value="COMT_C"/>
</dbReference>
<reference evidence="5 6" key="1">
    <citation type="submission" date="2024-06" db="EMBL/GenBank/DDBJ databases">
        <title>Complete genome of Phlyctema vagabunda strain 19-DSS-EL-015.</title>
        <authorList>
            <person name="Fiorenzani C."/>
        </authorList>
    </citation>
    <scope>NUCLEOTIDE SEQUENCE [LARGE SCALE GENOMIC DNA]</scope>
    <source>
        <strain evidence="5 6">19-DSS-EL-015</strain>
    </source>
</reference>
<dbReference type="InterPro" id="IPR016461">
    <property type="entry name" value="COMT-like"/>
</dbReference>
<name>A0ABR4PB30_9HELO</name>
<dbReference type="Gene3D" id="1.10.10.10">
    <property type="entry name" value="Winged helix-like DNA-binding domain superfamily/Winged helix DNA-binding domain"/>
    <property type="match status" value="1"/>
</dbReference>
<dbReference type="EMBL" id="JBFCZG010000006">
    <property type="protein sequence ID" value="KAL3420514.1"/>
    <property type="molecule type" value="Genomic_DNA"/>
</dbReference>
<gene>
    <name evidence="5" type="ORF">PVAG01_06959</name>
</gene>
<dbReference type="Pfam" id="PF00891">
    <property type="entry name" value="Methyltransf_2"/>
    <property type="match status" value="1"/>
</dbReference>
<dbReference type="InterPro" id="IPR029063">
    <property type="entry name" value="SAM-dependent_MTases_sf"/>
</dbReference>
<dbReference type="Gene3D" id="3.40.50.150">
    <property type="entry name" value="Vaccinia Virus protein VP39"/>
    <property type="match status" value="1"/>
</dbReference>
<accession>A0ABR4PB30</accession>
<keyword evidence="6" id="KW-1185">Reference proteome</keyword>
<dbReference type="InterPro" id="IPR036388">
    <property type="entry name" value="WH-like_DNA-bd_sf"/>
</dbReference>
<evidence type="ECO:0000256" key="1">
    <source>
        <dbReference type="ARBA" id="ARBA00022603"/>
    </source>
</evidence>
<keyword evidence="1" id="KW-0489">Methyltransferase</keyword>
<dbReference type="SUPFAM" id="SSF53335">
    <property type="entry name" value="S-adenosyl-L-methionine-dependent methyltransferases"/>
    <property type="match status" value="1"/>
</dbReference>
<dbReference type="SUPFAM" id="SSF46785">
    <property type="entry name" value="Winged helix' DNA-binding domain"/>
    <property type="match status" value="1"/>
</dbReference>
<organism evidence="5 6">
    <name type="scientific">Phlyctema vagabunda</name>
    <dbReference type="NCBI Taxonomy" id="108571"/>
    <lineage>
        <taxon>Eukaryota</taxon>
        <taxon>Fungi</taxon>
        <taxon>Dikarya</taxon>
        <taxon>Ascomycota</taxon>
        <taxon>Pezizomycotina</taxon>
        <taxon>Leotiomycetes</taxon>
        <taxon>Helotiales</taxon>
        <taxon>Dermateaceae</taxon>
        <taxon>Phlyctema</taxon>
    </lineage>
</organism>
<protein>
    <submittedName>
        <fullName evidence="5">O-methyltransferase</fullName>
    </submittedName>
</protein>
<comment type="caution">
    <text evidence="5">The sequence shown here is derived from an EMBL/GenBank/DDBJ whole genome shotgun (WGS) entry which is preliminary data.</text>
</comment>
<sequence>MGSIEQDICNELVSLGSRIDQTSKLLQQLMTASALELPTWDEDTAAEFPEDGKHGEQLQKVRYELIDLCARLERLAKGPTEHVKSLISNAPIDIASMRFIVNYGVAAGVPFGRDIHIDALARGCQVDGQVLLRVLRYCTTNGVFRETQARYFAHTAASAHLARGQLSIAMRWSVEVIPAAALRMTEAARHRSPCDSPRSCGFNVEYGTRETYWEYQERKPELAAMFSDNMATESGTMRLSPKHVVRGFAWQKIGAGTVVDVGGSNGHVSMAIAQEHPALSFIVQDETAEIESWQERLPAEFADRITYQRHNFFTPQRIKADVYFYRYILHNWADHDVLKILAALTGALEPGSRLLVCEYIGPSGGPMGEFEERTYRLRDLQMLAFLGAKERSLDDYKVLVGTAQPRLQFVGFETPVGSSMSVMEWVYI</sequence>
<evidence type="ECO:0000313" key="5">
    <source>
        <dbReference type="EMBL" id="KAL3420514.1"/>
    </source>
</evidence>
<feature type="domain" description="O-methyltransferase C-terminal" evidence="4">
    <location>
        <begin position="200"/>
        <end position="403"/>
    </location>
</feature>
<evidence type="ECO:0000256" key="3">
    <source>
        <dbReference type="ARBA" id="ARBA00022691"/>
    </source>
</evidence>
<evidence type="ECO:0000256" key="2">
    <source>
        <dbReference type="ARBA" id="ARBA00022679"/>
    </source>
</evidence>
<dbReference type="InterPro" id="IPR036390">
    <property type="entry name" value="WH_DNA-bd_sf"/>
</dbReference>
<keyword evidence="3" id="KW-0949">S-adenosyl-L-methionine</keyword>
<dbReference type="PROSITE" id="PS51683">
    <property type="entry name" value="SAM_OMT_II"/>
    <property type="match status" value="1"/>
</dbReference>